<feature type="domain" description="DUF7918" evidence="2">
    <location>
        <begin position="67"/>
        <end position="183"/>
    </location>
</feature>
<gene>
    <name evidence="3" type="ORF">EIP91_005355</name>
</gene>
<dbReference type="PANTHER" id="PTHR36223">
    <property type="entry name" value="BETA-LACTAMASE-TYPE TRANSPEPTIDASE FOLD DOMAIN CONTAINING PROTEIN"/>
    <property type="match status" value="1"/>
</dbReference>
<evidence type="ECO:0000256" key="1">
    <source>
        <dbReference type="SAM" id="MobiDB-lite"/>
    </source>
</evidence>
<dbReference type="STRING" id="92696.A0A4R0R9V5"/>
<dbReference type="Pfam" id="PF25534">
    <property type="entry name" value="DUF7918"/>
    <property type="match status" value="1"/>
</dbReference>
<organism evidence="3 4">
    <name type="scientific">Steccherinum ochraceum</name>
    <dbReference type="NCBI Taxonomy" id="92696"/>
    <lineage>
        <taxon>Eukaryota</taxon>
        <taxon>Fungi</taxon>
        <taxon>Dikarya</taxon>
        <taxon>Basidiomycota</taxon>
        <taxon>Agaricomycotina</taxon>
        <taxon>Agaricomycetes</taxon>
        <taxon>Polyporales</taxon>
        <taxon>Steccherinaceae</taxon>
        <taxon>Steccherinum</taxon>
    </lineage>
</organism>
<accession>A0A4R0R9V5</accession>
<comment type="caution">
    <text evidence="3">The sequence shown here is derived from an EMBL/GenBank/DDBJ whole genome shotgun (WGS) entry which is preliminary data.</text>
</comment>
<evidence type="ECO:0000313" key="4">
    <source>
        <dbReference type="Proteomes" id="UP000292702"/>
    </source>
</evidence>
<keyword evidence="4" id="KW-1185">Reference proteome</keyword>
<evidence type="ECO:0000313" key="3">
    <source>
        <dbReference type="EMBL" id="TCD63496.1"/>
    </source>
</evidence>
<protein>
    <recommendedName>
        <fullName evidence="2">DUF7918 domain-containing protein</fullName>
    </recommendedName>
</protein>
<dbReference type="EMBL" id="RWJN01000294">
    <property type="protein sequence ID" value="TCD63496.1"/>
    <property type="molecule type" value="Genomic_DNA"/>
</dbReference>
<sequence>MIHKAFEVFITSNGSRVPEFDIKVENNQVDCFIPSEANKTFSICFKSYFQEASGSVRWGIRVAPTLRKPFQFSELALTEEDNFSISENVLQNLGCIEVNVHRVQRIGKEMPVFKSTDVAAIGAVNEKSKKAGSHCVSLGAARSCISHRRTDSIPFLPGEGCFVKFRFRYRPPAILQAQGVISREQSRRLTSQSGSSSQSQGSHTDGDHSRADSRKRRRAAVEAPADVDVKLKASESTVDQESSSQSSQNDGQNDKPAKRVKRESASTPATLSGSVIDLTDDIKREASPIHIPAVHVGTVIDLTLEDD</sequence>
<dbReference type="Proteomes" id="UP000292702">
    <property type="component" value="Unassembled WGS sequence"/>
</dbReference>
<dbReference type="PANTHER" id="PTHR36223:SF1">
    <property type="entry name" value="TRANSCRIPTION ELONGATION FACTOR EAF N-TERMINAL DOMAIN-CONTAINING PROTEIN"/>
    <property type="match status" value="1"/>
</dbReference>
<evidence type="ECO:0000259" key="2">
    <source>
        <dbReference type="Pfam" id="PF25534"/>
    </source>
</evidence>
<proteinExistence type="predicted"/>
<feature type="compositionally biased region" description="Low complexity" evidence="1">
    <location>
        <begin position="191"/>
        <end position="202"/>
    </location>
</feature>
<dbReference type="OrthoDB" id="3237202at2759"/>
<name>A0A4R0R9V5_9APHY</name>
<dbReference type="AlphaFoldDB" id="A0A4R0R9V5"/>
<feature type="region of interest" description="Disordered" evidence="1">
    <location>
        <begin position="179"/>
        <end position="269"/>
    </location>
</feature>
<dbReference type="InterPro" id="IPR057678">
    <property type="entry name" value="DUF7918"/>
</dbReference>
<reference evidence="3 4" key="1">
    <citation type="submission" date="2018-11" db="EMBL/GenBank/DDBJ databases">
        <title>Genome assembly of Steccherinum ochraceum LE-BIN_3174, the white-rot fungus of the Steccherinaceae family (The Residual Polyporoid clade, Polyporales, Basidiomycota).</title>
        <authorList>
            <person name="Fedorova T.V."/>
            <person name="Glazunova O.A."/>
            <person name="Landesman E.O."/>
            <person name="Moiseenko K.V."/>
            <person name="Psurtseva N.V."/>
            <person name="Savinova O.S."/>
            <person name="Shakhova N.V."/>
            <person name="Tyazhelova T.V."/>
            <person name="Vasina D.V."/>
        </authorList>
    </citation>
    <scope>NUCLEOTIDE SEQUENCE [LARGE SCALE GENOMIC DNA]</scope>
    <source>
        <strain evidence="3 4">LE-BIN_3174</strain>
    </source>
</reference>
<feature type="compositionally biased region" description="Low complexity" evidence="1">
    <location>
        <begin position="234"/>
        <end position="248"/>
    </location>
</feature>